<dbReference type="EMBL" id="JAPDRL010000125">
    <property type="protein sequence ID" value="KAJ9656447.1"/>
    <property type="molecule type" value="Genomic_DNA"/>
</dbReference>
<comment type="subcellular location">
    <subcellularLocation>
        <location evidence="2">Nucleus</location>
    </subcellularLocation>
</comment>
<feature type="region of interest" description="Disordered" evidence="3">
    <location>
        <begin position="1"/>
        <end position="63"/>
    </location>
</feature>
<dbReference type="InterPro" id="IPR036390">
    <property type="entry name" value="WH_DNA-bd_sf"/>
</dbReference>
<dbReference type="PANTHER" id="PTHR42085">
    <property type="entry name" value="F-BOX DOMAIN-CONTAINING PROTEIN"/>
    <property type="match status" value="1"/>
</dbReference>
<dbReference type="InterPro" id="IPR001766">
    <property type="entry name" value="Fork_head_dom"/>
</dbReference>
<dbReference type="InterPro" id="IPR038883">
    <property type="entry name" value="AN11006-like"/>
</dbReference>
<accession>A0ABQ9NFX8</accession>
<dbReference type="SUPFAM" id="SSF46785">
    <property type="entry name" value="Winged helix' DNA-binding domain"/>
    <property type="match status" value="1"/>
</dbReference>
<evidence type="ECO:0000259" key="4">
    <source>
        <dbReference type="PROSITE" id="PS50039"/>
    </source>
</evidence>
<keyword evidence="1 2" id="KW-0238">DNA-binding</keyword>
<organism evidence="5 6">
    <name type="scientific">Coniosporium apollinis</name>
    <dbReference type="NCBI Taxonomy" id="61459"/>
    <lineage>
        <taxon>Eukaryota</taxon>
        <taxon>Fungi</taxon>
        <taxon>Dikarya</taxon>
        <taxon>Ascomycota</taxon>
        <taxon>Pezizomycotina</taxon>
        <taxon>Dothideomycetes</taxon>
        <taxon>Dothideomycetes incertae sedis</taxon>
        <taxon>Coniosporium</taxon>
    </lineage>
</organism>
<dbReference type="PROSITE" id="PS50039">
    <property type="entry name" value="FORK_HEAD_3"/>
    <property type="match status" value="1"/>
</dbReference>
<evidence type="ECO:0000313" key="6">
    <source>
        <dbReference type="Proteomes" id="UP001172684"/>
    </source>
</evidence>
<feature type="compositionally biased region" description="Polar residues" evidence="3">
    <location>
        <begin position="15"/>
        <end position="39"/>
    </location>
</feature>
<dbReference type="Gene3D" id="1.10.10.10">
    <property type="entry name" value="Winged helix-like DNA-binding domain superfamily/Winged helix DNA-binding domain"/>
    <property type="match status" value="1"/>
</dbReference>
<evidence type="ECO:0000256" key="2">
    <source>
        <dbReference type="PROSITE-ProRule" id="PRU00089"/>
    </source>
</evidence>
<dbReference type="Pfam" id="PF24864">
    <property type="entry name" value="DUF7730"/>
    <property type="match status" value="1"/>
</dbReference>
<evidence type="ECO:0000313" key="5">
    <source>
        <dbReference type="EMBL" id="KAJ9656447.1"/>
    </source>
</evidence>
<feature type="domain" description="Fork-head" evidence="4">
    <location>
        <begin position="341"/>
        <end position="394"/>
    </location>
</feature>
<feature type="DNA-binding region" description="Fork-head" evidence="2">
    <location>
        <begin position="341"/>
        <end position="394"/>
    </location>
</feature>
<sequence>MPPSIPRAAAPISSLCPSCSRSANPRRWLSSTATLSQVGPESPRYIEIPKPPQTRAHCKPPVKGVLPVPREIFPRRAPNKASPVYLVRATPEPDSQRKAPTGPGASRLAWKERMAEVRRKNLREGIMELQKRKRQTDKYFAERGARRQAEQKALISQPERDDELLTQSSISVELRDILEGRMKIHGRDPAKVQESAAKYEAKAKDKEDWQMDSLHTLYLQAKDFITTEAQLDAAVEEAFGTEEMPKRFGALTDGLSMWDVAKPDTVADLLRKANTDDTSTGGDLASLRQERLKEIAEQLTGGKIWDHQESASATEVSVREIAATGTLTTVKIPVINDDGKKPDLTIVQLIALAILSKESRSATAEEIAKWIFDNFRFYGEELFKKAMEDWYDDVSCHRAGTVNICDEVKLELNDQIARYEPVLQRLSKGQALRRSHGRRRGHHILYEGQVFYNGTFGIVPGTEGIIFAAFNINPVAFPFMQLPAELRVQIYRYVLEYPSATGEGLAVLSRVRMAIHRSDSKHIDNQKLLPPMGSILALLSVSKQVNREALSVFYRHNHFHFNDCLRTFWAFMERMGPLRRKHLAHITVEHVIDSKRRGRGFTPNGGMYMALRYLAQSEHLKTFHLTVNALGRTKEDDMEIPGLHLLGSLRGLQEVVITSNVASTIGLELLKDVKEKMLLPKPEETSKRSKTAAATKRKAKAVGEDGSAELPTKRSRCDSTAAPLQTISAGELFLRDVFRDA</sequence>
<dbReference type="CDD" id="cd23703">
    <property type="entry name" value="mS26_PET12"/>
    <property type="match status" value="1"/>
</dbReference>
<proteinExistence type="predicted"/>
<name>A0ABQ9NFX8_9PEZI</name>
<evidence type="ECO:0000256" key="1">
    <source>
        <dbReference type="ARBA" id="ARBA00023125"/>
    </source>
</evidence>
<keyword evidence="2" id="KW-0539">Nucleus</keyword>
<comment type="caution">
    <text evidence="5">The sequence shown here is derived from an EMBL/GenBank/DDBJ whole genome shotgun (WGS) entry which is preliminary data.</text>
</comment>
<gene>
    <name evidence="5" type="ORF">H2201_008538</name>
</gene>
<protein>
    <recommendedName>
        <fullName evidence="4">Fork-head domain-containing protein</fullName>
    </recommendedName>
</protein>
<dbReference type="InterPro" id="IPR036388">
    <property type="entry name" value="WH-like_DNA-bd_sf"/>
</dbReference>
<feature type="region of interest" description="Disordered" evidence="3">
    <location>
        <begin position="83"/>
        <end position="106"/>
    </location>
</feature>
<dbReference type="InterPro" id="IPR058940">
    <property type="entry name" value="mS26_fungi"/>
</dbReference>
<keyword evidence="6" id="KW-1185">Reference proteome</keyword>
<dbReference type="Proteomes" id="UP001172684">
    <property type="component" value="Unassembled WGS sequence"/>
</dbReference>
<feature type="compositionally biased region" description="Low complexity" evidence="3">
    <location>
        <begin position="1"/>
        <end position="14"/>
    </location>
</feature>
<feature type="region of interest" description="Disordered" evidence="3">
    <location>
        <begin position="681"/>
        <end position="721"/>
    </location>
</feature>
<dbReference type="Pfam" id="PF26163">
    <property type="entry name" value="mS26"/>
    <property type="match status" value="1"/>
</dbReference>
<dbReference type="InterPro" id="IPR056632">
    <property type="entry name" value="DUF7730"/>
</dbReference>
<dbReference type="PANTHER" id="PTHR42085:SF8">
    <property type="entry name" value="F-BOX DOMAIN-CONTAINING PROTEIN"/>
    <property type="match status" value="1"/>
</dbReference>
<evidence type="ECO:0000256" key="3">
    <source>
        <dbReference type="SAM" id="MobiDB-lite"/>
    </source>
</evidence>
<reference evidence="5" key="1">
    <citation type="submission" date="2022-10" db="EMBL/GenBank/DDBJ databases">
        <title>Culturing micro-colonial fungi from biological soil crusts in the Mojave desert and describing Neophaeococcomyces mojavensis, and introducing the new genera and species Taxawa tesnikishii.</title>
        <authorList>
            <person name="Kurbessoian T."/>
            <person name="Stajich J.E."/>
        </authorList>
    </citation>
    <scope>NUCLEOTIDE SEQUENCE</scope>
    <source>
        <strain evidence="5">TK_1</strain>
    </source>
</reference>